<gene>
    <name evidence="2" type="ORF">BP00DRAFT_423715</name>
</gene>
<keyword evidence="3" id="KW-1185">Reference proteome</keyword>
<dbReference type="EMBL" id="KZ825480">
    <property type="protein sequence ID" value="PYI33900.1"/>
    <property type="molecule type" value="Genomic_DNA"/>
</dbReference>
<feature type="region of interest" description="Disordered" evidence="1">
    <location>
        <begin position="70"/>
        <end position="89"/>
    </location>
</feature>
<reference evidence="2 3" key="1">
    <citation type="submission" date="2018-02" db="EMBL/GenBank/DDBJ databases">
        <title>The genomes of Aspergillus section Nigri reveals drivers in fungal speciation.</title>
        <authorList>
            <consortium name="DOE Joint Genome Institute"/>
            <person name="Vesth T.C."/>
            <person name="Nybo J."/>
            <person name="Theobald S."/>
            <person name="Brandl J."/>
            <person name="Frisvad J.C."/>
            <person name="Nielsen K.F."/>
            <person name="Lyhne E.K."/>
            <person name="Kogle M.E."/>
            <person name="Kuo A."/>
            <person name="Riley R."/>
            <person name="Clum A."/>
            <person name="Nolan M."/>
            <person name="Lipzen A."/>
            <person name="Salamov A."/>
            <person name="Henrissat B."/>
            <person name="Wiebenga A."/>
            <person name="De vries R.P."/>
            <person name="Grigoriev I.V."/>
            <person name="Mortensen U.H."/>
            <person name="Andersen M.R."/>
            <person name="Baker S.E."/>
        </authorList>
    </citation>
    <scope>NUCLEOTIDE SEQUENCE [LARGE SCALE GENOMIC DNA]</scope>
    <source>
        <strain evidence="2 3">CBS 114.80</strain>
    </source>
</reference>
<feature type="compositionally biased region" description="Polar residues" evidence="1">
    <location>
        <begin position="70"/>
        <end position="82"/>
    </location>
</feature>
<dbReference type="Proteomes" id="UP000248817">
    <property type="component" value="Unassembled WGS sequence"/>
</dbReference>
<name>A0A2V5IY79_9EURO</name>
<sequence>MQFRYRTVPVPSSINMWISTNFATPPASGARETTPLRCLRPPVIFLAFLPPIAQTSVMMTRESKLSASVTFRPSETPGNSDAPQHHPFASFNLSMGNPLRATVMSRVDHPLRSGCAIVHKTSVEDVT</sequence>
<evidence type="ECO:0000313" key="3">
    <source>
        <dbReference type="Proteomes" id="UP000248817"/>
    </source>
</evidence>
<evidence type="ECO:0000256" key="1">
    <source>
        <dbReference type="SAM" id="MobiDB-lite"/>
    </source>
</evidence>
<protein>
    <submittedName>
        <fullName evidence="2">Uncharacterized protein</fullName>
    </submittedName>
</protein>
<evidence type="ECO:0000313" key="2">
    <source>
        <dbReference type="EMBL" id="PYI33900.1"/>
    </source>
</evidence>
<accession>A0A2V5IY79</accession>
<proteinExistence type="predicted"/>
<organism evidence="2 3">
    <name type="scientific">Aspergillus indologenus CBS 114.80</name>
    <dbReference type="NCBI Taxonomy" id="1450541"/>
    <lineage>
        <taxon>Eukaryota</taxon>
        <taxon>Fungi</taxon>
        <taxon>Dikarya</taxon>
        <taxon>Ascomycota</taxon>
        <taxon>Pezizomycotina</taxon>
        <taxon>Eurotiomycetes</taxon>
        <taxon>Eurotiomycetidae</taxon>
        <taxon>Eurotiales</taxon>
        <taxon>Aspergillaceae</taxon>
        <taxon>Aspergillus</taxon>
        <taxon>Aspergillus subgen. Circumdati</taxon>
    </lineage>
</organism>
<dbReference type="AlphaFoldDB" id="A0A2V5IY79"/>